<evidence type="ECO:0000313" key="2">
    <source>
        <dbReference type="Proteomes" id="UP000692954"/>
    </source>
</evidence>
<name>A0A8S1QNQ3_9CILI</name>
<protein>
    <recommendedName>
        <fullName evidence="3">MORN repeat protein</fullName>
    </recommendedName>
</protein>
<accession>A0A8S1QNQ3</accession>
<gene>
    <name evidence="1" type="ORF">PSON_ATCC_30995.1.T1140011</name>
</gene>
<dbReference type="AlphaFoldDB" id="A0A8S1QNQ3"/>
<organism evidence="1 2">
    <name type="scientific">Paramecium sonneborni</name>
    <dbReference type="NCBI Taxonomy" id="65129"/>
    <lineage>
        <taxon>Eukaryota</taxon>
        <taxon>Sar</taxon>
        <taxon>Alveolata</taxon>
        <taxon>Ciliophora</taxon>
        <taxon>Intramacronucleata</taxon>
        <taxon>Oligohymenophorea</taxon>
        <taxon>Peniculida</taxon>
        <taxon>Parameciidae</taxon>
        <taxon>Paramecium</taxon>
    </lineage>
</organism>
<evidence type="ECO:0008006" key="3">
    <source>
        <dbReference type="Google" id="ProtNLM"/>
    </source>
</evidence>
<keyword evidence="2" id="KW-1185">Reference proteome</keyword>
<proteinExistence type="predicted"/>
<dbReference type="PANTHER" id="PTHR33706">
    <property type="entry name" value="MORN VARIANT REPEAT PROTEIN"/>
    <property type="match status" value="1"/>
</dbReference>
<evidence type="ECO:0000313" key="1">
    <source>
        <dbReference type="EMBL" id="CAD8117458.1"/>
    </source>
</evidence>
<dbReference type="Proteomes" id="UP000692954">
    <property type="component" value="Unassembled WGS sequence"/>
</dbReference>
<reference evidence="1" key="1">
    <citation type="submission" date="2021-01" db="EMBL/GenBank/DDBJ databases">
        <authorList>
            <consortium name="Genoscope - CEA"/>
            <person name="William W."/>
        </authorList>
    </citation>
    <scope>NUCLEOTIDE SEQUENCE</scope>
</reference>
<dbReference type="EMBL" id="CAJJDN010000114">
    <property type="protein sequence ID" value="CAD8117458.1"/>
    <property type="molecule type" value="Genomic_DNA"/>
</dbReference>
<comment type="caution">
    <text evidence="1">The sequence shown here is derived from an EMBL/GenBank/DDBJ whole genome shotgun (WGS) entry which is preliminary data.</text>
</comment>
<dbReference type="PANTHER" id="PTHR33706:SF1">
    <property type="entry name" value="TPR REPEAT PROTEIN"/>
    <property type="match status" value="1"/>
</dbReference>
<sequence>MYCKEPESSEDQITYFGEYNKKGRKVGKWSIRWNEKGQNKQIGGGSFDEQGIKIGRWMELCEGFNSEKQVTYNGEYNQKGMKVGRWDINYCEEGKQEYKLIGGGSYGEGVNQIKIGKWVELDEGFGDGIGQNKITYNGEYNMKGMKVGRWDISYDKNDGNGQKQIGGGSYGEGDGQIKIGKWVELWENFGFLSQITYSGEYNKKGMKVGRWDINYCDWGMDQYKQIGGGSYAEGDGQIKIGKWIELDQGFERDKKVTFNGEYNMKGVKIGIWVEMDIGENKKRGEKKYKN</sequence>